<organism evidence="3">
    <name type="scientific">Opuntia streptacantha</name>
    <name type="common">Prickly pear cactus</name>
    <name type="synonym">Opuntia cardona</name>
    <dbReference type="NCBI Taxonomy" id="393608"/>
    <lineage>
        <taxon>Eukaryota</taxon>
        <taxon>Viridiplantae</taxon>
        <taxon>Streptophyta</taxon>
        <taxon>Embryophyta</taxon>
        <taxon>Tracheophyta</taxon>
        <taxon>Spermatophyta</taxon>
        <taxon>Magnoliopsida</taxon>
        <taxon>eudicotyledons</taxon>
        <taxon>Gunneridae</taxon>
        <taxon>Pentapetalae</taxon>
        <taxon>Caryophyllales</taxon>
        <taxon>Cactineae</taxon>
        <taxon>Cactaceae</taxon>
        <taxon>Opuntioideae</taxon>
        <taxon>Opuntia</taxon>
    </lineage>
</organism>
<feature type="compositionally biased region" description="Basic and acidic residues" evidence="1">
    <location>
        <begin position="1"/>
        <end position="28"/>
    </location>
</feature>
<reference evidence="3" key="1">
    <citation type="journal article" date="2013" name="J. Plant Res.">
        <title>Effect of fungi and light on seed germination of three Opuntia species from semiarid lands of central Mexico.</title>
        <authorList>
            <person name="Delgado-Sanchez P."/>
            <person name="Jimenez-Bremont J.F."/>
            <person name="Guerrero-Gonzalez Mde L."/>
            <person name="Flores J."/>
        </authorList>
    </citation>
    <scope>NUCLEOTIDE SEQUENCE</scope>
    <source>
        <tissue evidence="3">Cladode</tissue>
    </source>
</reference>
<feature type="transmembrane region" description="Helical" evidence="2">
    <location>
        <begin position="82"/>
        <end position="102"/>
    </location>
</feature>
<evidence type="ECO:0000256" key="1">
    <source>
        <dbReference type="SAM" id="MobiDB-lite"/>
    </source>
</evidence>
<keyword evidence="2" id="KW-0812">Transmembrane</keyword>
<dbReference type="GO" id="GO:0009507">
    <property type="term" value="C:chloroplast"/>
    <property type="evidence" value="ECO:0007669"/>
    <property type="project" value="TreeGrafter"/>
</dbReference>
<accession>A0A7C9DCU2</accession>
<dbReference type="PANTHER" id="PTHR35731:SF1">
    <property type="entry name" value="8-AMINO-7-OXONONANOATE SYNTHASE"/>
    <property type="match status" value="1"/>
</dbReference>
<proteinExistence type="predicted"/>
<reference evidence="3" key="2">
    <citation type="submission" date="2020-07" db="EMBL/GenBank/DDBJ databases">
        <authorList>
            <person name="Vera ALvarez R."/>
            <person name="Arias-Moreno D.M."/>
            <person name="Jimenez-Jacinto V."/>
            <person name="Jimenez-Bremont J.F."/>
            <person name="Swaminathan K."/>
            <person name="Moose S.P."/>
            <person name="Guerrero-Gonzalez M.L."/>
            <person name="Marino-Ramirez L."/>
            <person name="Landsman D."/>
            <person name="Rodriguez-Kessler M."/>
            <person name="Delgado-Sanchez P."/>
        </authorList>
    </citation>
    <scope>NUCLEOTIDE SEQUENCE</scope>
    <source>
        <tissue evidence="3">Cladode</tissue>
    </source>
</reference>
<dbReference type="AlphaFoldDB" id="A0A7C9DCU2"/>
<dbReference type="PANTHER" id="PTHR35731">
    <property type="entry name" value="8-AMINO-7-OXONONANOATE SYNTHASE"/>
    <property type="match status" value="1"/>
</dbReference>
<evidence type="ECO:0000256" key="2">
    <source>
        <dbReference type="SAM" id="Phobius"/>
    </source>
</evidence>
<keyword evidence="2" id="KW-0472">Membrane</keyword>
<protein>
    <submittedName>
        <fullName evidence="3">Uncharacterized protein</fullName>
    </submittedName>
</protein>
<sequence>MEKIERKMQEFEESLEMEKQETEKRDKEVEDFEGEMERGRNEGMFFQSFRQRKAMDKAKAKEEAKRISHVTRKSAASKARRNIYLALIGLLTIGIVNSLLSYPQNCSSCSRFYCIAIPVLL</sequence>
<evidence type="ECO:0000313" key="3">
    <source>
        <dbReference type="EMBL" id="MBA4637403.1"/>
    </source>
</evidence>
<feature type="region of interest" description="Disordered" evidence="1">
    <location>
        <begin position="1"/>
        <end position="35"/>
    </location>
</feature>
<name>A0A7C9DCU2_OPUST</name>
<dbReference type="EMBL" id="GISG01104552">
    <property type="protein sequence ID" value="MBA4637403.1"/>
    <property type="molecule type" value="Transcribed_RNA"/>
</dbReference>
<keyword evidence="2" id="KW-1133">Transmembrane helix</keyword>